<evidence type="ECO:0008006" key="9">
    <source>
        <dbReference type="Google" id="ProtNLM"/>
    </source>
</evidence>
<evidence type="ECO:0000259" key="6">
    <source>
        <dbReference type="Pfam" id="PF25989"/>
    </source>
</evidence>
<reference evidence="7 8" key="1">
    <citation type="submission" date="2016-10" db="EMBL/GenBank/DDBJ databases">
        <title>Complete Genome Sequence of Acetogen Clostridium formicoaceticum ATCC 27076.</title>
        <authorList>
            <person name="Bao T."/>
            <person name="Cheng C."/>
            <person name="Zhao J."/>
            <person name="Yang S.-T."/>
            <person name="Wang J."/>
            <person name="Wang M."/>
        </authorList>
    </citation>
    <scope>NUCLEOTIDE SEQUENCE [LARGE SCALE GENOMIC DNA]</scope>
    <source>
        <strain evidence="7 8">ATCC 27076</strain>
    </source>
</reference>
<feature type="domain" description="CusB-like beta-barrel" evidence="5">
    <location>
        <begin position="297"/>
        <end position="370"/>
    </location>
</feature>
<dbReference type="Proteomes" id="UP000177894">
    <property type="component" value="Chromosome"/>
</dbReference>
<dbReference type="Gene3D" id="2.40.30.170">
    <property type="match status" value="1"/>
</dbReference>
<dbReference type="Pfam" id="PF25917">
    <property type="entry name" value="BSH_RND"/>
    <property type="match status" value="1"/>
</dbReference>
<dbReference type="Gene3D" id="2.40.420.20">
    <property type="match status" value="1"/>
</dbReference>
<feature type="domain" description="Multidrug resistance protein MdtA-like barrel-sandwich hybrid" evidence="4">
    <location>
        <begin position="85"/>
        <end position="292"/>
    </location>
</feature>
<sequence>MCQEETAVDYMKERQGKMLDLVMKRTKRYVWIGLMVLALVSALVGCNSTEPVNVQEDLVSVKVQKITRGDVRKIETYSGKIKPKNQVNVMAKSFGEVGEVFFDVGDQVQQGDVLFMVDKKNAENNIAHLNHQIKSAEITIDNASLGLAMAEGSRKENQKNQSEDTINLLKIAYDDAKKNYEDIGKLYDAGAVSKQQYDQVKLIYEQTKLNYEAGMRNHELLVGTMLKEDIESTRNQLQQAITARDALLIQLKNAKEALEDLTVTSPIKGVVASRNVEKGELTGTTTPSFILVNMDTVLLDIHVPEGLINKIQAGKEIEIHIAAAGGEGFKGNVTHISPVADSSTFTYPVSIEIENKDGNIKAGMFAEAVIAIEESEDVVILPRKHLKIDKGQYFAYIVEENIARIVPVTIGIDNGEYVEIKEGLKEGQQLIIKGKEYIVDNEEVGIVE</sequence>
<dbReference type="EMBL" id="CP017603">
    <property type="protein sequence ID" value="AOY75973.1"/>
    <property type="molecule type" value="Genomic_DNA"/>
</dbReference>
<dbReference type="InterPro" id="IPR058625">
    <property type="entry name" value="MdtA-like_BSH"/>
</dbReference>
<dbReference type="InterPro" id="IPR058792">
    <property type="entry name" value="Beta-barrel_RND_2"/>
</dbReference>
<evidence type="ECO:0000256" key="2">
    <source>
        <dbReference type="SAM" id="Coils"/>
    </source>
</evidence>
<comment type="similarity">
    <text evidence="1">Belongs to the membrane fusion protein (MFP) (TC 8.A.1) family.</text>
</comment>
<dbReference type="SUPFAM" id="SSF111369">
    <property type="entry name" value="HlyD-like secretion proteins"/>
    <property type="match status" value="2"/>
</dbReference>
<dbReference type="InterPro" id="IPR006143">
    <property type="entry name" value="RND_pump_MFP"/>
</dbReference>
<dbReference type="Pfam" id="PF25954">
    <property type="entry name" value="Beta-barrel_RND_2"/>
    <property type="match status" value="1"/>
</dbReference>
<dbReference type="Gene3D" id="2.40.50.100">
    <property type="match status" value="1"/>
</dbReference>
<name>A0ABM6ESI0_9CLOT</name>
<evidence type="ECO:0000259" key="4">
    <source>
        <dbReference type="Pfam" id="PF25917"/>
    </source>
</evidence>
<dbReference type="Pfam" id="PF25989">
    <property type="entry name" value="YknX_C"/>
    <property type="match status" value="1"/>
</dbReference>
<dbReference type="RefSeq" id="WP_070966681.1">
    <property type="nucleotide sequence ID" value="NZ_CP017603.1"/>
</dbReference>
<dbReference type="InterPro" id="IPR058637">
    <property type="entry name" value="YknX-like_C"/>
</dbReference>
<dbReference type="PANTHER" id="PTHR30469">
    <property type="entry name" value="MULTIDRUG RESISTANCE PROTEIN MDTA"/>
    <property type="match status" value="1"/>
</dbReference>
<feature type="coiled-coil region" evidence="2">
    <location>
        <begin position="119"/>
        <end position="179"/>
    </location>
</feature>
<keyword evidence="3" id="KW-0472">Membrane</keyword>
<evidence type="ECO:0000256" key="3">
    <source>
        <dbReference type="SAM" id="Phobius"/>
    </source>
</evidence>
<protein>
    <recommendedName>
        <fullName evidence="9">RND efflux pump membrane fusion protein barrel-sandwich domain-containing protein</fullName>
    </recommendedName>
</protein>
<keyword evidence="3" id="KW-0812">Transmembrane</keyword>
<keyword evidence="2" id="KW-0175">Coiled coil</keyword>
<feature type="domain" description="YknX-like C-terminal permuted SH3-like" evidence="6">
    <location>
        <begin position="380"/>
        <end position="444"/>
    </location>
</feature>
<dbReference type="PANTHER" id="PTHR30469:SF33">
    <property type="entry name" value="SLR1207 PROTEIN"/>
    <property type="match status" value="1"/>
</dbReference>
<accession>A0ABM6ESI0</accession>
<feature type="coiled-coil region" evidence="2">
    <location>
        <begin position="237"/>
        <end position="264"/>
    </location>
</feature>
<keyword evidence="3" id="KW-1133">Transmembrane helix</keyword>
<dbReference type="NCBIfam" id="TIGR01730">
    <property type="entry name" value="RND_mfp"/>
    <property type="match status" value="1"/>
</dbReference>
<feature type="transmembrane region" description="Helical" evidence="3">
    <location>
        <begin position="28"/>
        <end position="45"/>
    </location>
</feature>
<evidence type="ECO:0000313" key="8">
    <source>
        <dbReference type="Proteomes" id="UP000177894"/>
    </source>
</evidence>
<evidence type="ECO:0000259" key="5">
    <source>
        <dbReference type="Pfam" id="PF25954"/>
    </source>
</evidence>
<gene>
    <name evidence="7" type="ORF">BJL90_08715</name>
</gene>
<organism evidence="7 8">
    <name type="scientific">Clostridium formicaceticum</name>
    <dbReference type="NCBI Taxonomy" id="1497"/>
    <lineage>
        <taxon>Bacteria</taxon>
        <taxon>Bacillati</taxon>
        <taxon>Bacillota</taxon>
        <taxon>Clostridia</taxon>
        <taxon>Eubacteriales</taxon>
        <taxon>Clostridiaceae</taxon>
        <taxon>Clostridium</taxon>
    </lineage>
</organism>
<evidence type="ECO:0000313" key="7">
    <source>
        <dbReference type="EMBL" id="AOY75973.1"/>
    </source>
</evidence>
<evidence type="ECO:0000256" key="1">
    <source>
        <dbReference type="ARBA" id="ARBA00009477"/>
    </source>
</evidence>
<proteinExistence type="inferred from homology"/>
<keyword evidence="8" id="KW-1185">Reference proteome</keyword>